<organism evidence="2 3">
    <name type="scientific">Cryobacterium zongtaii</name>
    <dbReference type="NCBI Taxonomy" id="1259217"/>
    <lineage>
        <taxon>Bacteria</taxon>
        <taxon>Bacillati</taxon>
        <taxon>Actinomycetota</taxon>
        <taxon>Actinomycetes</taxon>
        <taxon>Micrococcales</taxon>
        <taxon>Microbacteriaceae</taxon>
        <taxon>Cryobacterium</taxon>
    </lineage>
</organism>
<evidence type="ECO:0000313" key="2">
    <source>
        <dbReference type="EMBL" id="POH63958.1"/>
    </source>
</evidence>
<gene>
    <name evidence="2" type="ORF">C3B59_10465</name>
</gene>
<sequence>MAAPRKPQDHLPKKGTNGFKFSHGGEEFELADAAELLTVGYARKNRHKSEADQLFTMLEELAGPEALAAIDSMRKDEFTQFQRDFMEHNGTKPGESEASSAS</sequence>
<accession>A0A2S3ZCG9</accession>
<dbReference type="RefSeq" id="WP_103431300.1">
    <property type="nucleotide sequence ID" value="NZ_PPXF01000048.1"/>
</dbReference>
<feature type="region of interest" description="Disordered" evidence="1">
    <location>
        <begin position="1"/>
        <end position="20"/>
    </location>
</feature>
<dbReference type="Proteomes" id="UP000237104">
    <property type="component" value="Unassembled WGS sequence"/>
</dbReference>
<dbReference type="OrthoDB" id="9993468at2"/>
<evidence type="ECO:0000313" key="3">
    <source>
        <dbReference type="Proteomes" id="UP000237104"/>
    </source>
</evidence>
<protein>
    <recommendedName>
        <fullName evidence="4">Tail assembly chaperone</fullName>
    </recommendedName>
</protein>
<dbReference type="EMBL" id="PPXF01000048">
    <property type="protein sequence ID" value="POH63958.1"/>
    <property type="molecule type" value="Genomic_DNA"/>
</dbReference>
<feature type="compositionally biased region" description="Basic and acidic residues" evidence="1">
    <location>
        <begin position="1"/>
        <end position="12"/>
    </location>
</feature>
<evidence type="ECO:0008006" key="4">
    <source>
        <dbReference type="Google" id="ProtNLM"/>
    </source>
</evidence>
<proteinExistence type="predicted"/>
<feature type="region of interest" description="Disordered" evidence="1">
    <location>
        <begin position="83"/>
        <end position="102"/>
    </location>
</feature>
<dbReference type="AlphaFoldDB" id="A0A2S3ZCG9"/>
<evidence type="ECO:0000256" key="1">
    <source>
        <dbReference type="SAM" id="MobiDB-lite"/>
    </source>
</evidence>
<name>A0A2S3ZCG9_9MICO</name>
<reference evidence="2 3" key="1">
    <citation type="submission" date="2018-01" db="EMBL/GenBank/DDBJ databases">
        <title>Cryobacterium sp. nov., from glaciers in China.</title>
        <authorList>
            <person name="Liu Q."/>
            <person name="Xin Y.-H."/>
        </authorList>
    </citation>
    <scope>NUCLEOTIDE SEQUENCE [LARGE SCALE GENOMIC DNA]</scope>
    <source>
        <strain evidence="2 3">TMB1-8</strain>
    </source>
</reference>
<comment type="caution">
    <text evidence="2">The sequence shown here is derived from an EMBL/GenBank/DDBJ whole genome shotgun (WGS) entry which is preliminary data.</text>
</comment>